<comment type="caution">
    <text evidence="1">The sequence shown here is derived from an EMBL/GenBank/DDBJ whole genome shotgun (WGS) entry which is preliminary data.</text>
</comment>
<reference evidence="1 2" key="1">
    <citation type="submission" date="2021-06" db="EMBL/GenBank/DDBJ databases">
        <title>Caerostris extrusa draft genome.</title>
        <authorList>
            <person name="Kono N."/>
            <person name="Arakawa K."/>
        </authorList>
    </citation>
    <scope>NUCLEOTIDE SEQUENCE [LARGE SCALE GENOMIC DNA]</scope>
</reference>
<evidence type="ECO:0000313" key="1">
    <source>
        <dbReference type="EMBL" id="GIY39805.1"/>
    </source>
</evidence>
<name>A0AAV4T161_CAEEX</name>
<proteinExistence type="predicted"/>
<gene>
    <name evidence="1" type="ORF">CEXT_293151</name>
</gene>
<accession>A0AAV4T161</accession>
<dbReference type="AlphaFoldDB" id="A0AAV4T161"/>
<keyword evidence="2" id="KW-1185">Reference proteome</keyword>
<organism evidence="1 2">
    <name type="scientific">Caerostris extrusa</name>
    <name type="common">Bark spider</name>
    <name type="synonym">Caerostris bankana</name>
    <dbReference type="NCBI Taxonomy" id="172846"/>
    <lineage>
        <taxon>Eukaryota</taxon>
        <taxon>Metazoa</taxon>
        <taxon>Ecdysozoa</taxon>
        <taxon>Arthropoda</taxon>
        <taxon>Chelicerata</taxon>
        <taxon>Arachnida</taxon>
        <taxon>Araneae</taxon>
        <taxon>Araneomorphae</taxon>
        <taxon>Entelegynae</taxon>
        <taxon>Araneoidea</taxon>
        <taxon>Araneidae</taxon>
        <taxon>Caerostris</taxon>
    </lineage>
</organism>
<evidence type="ECO:0000313" key="2">
    <source>
        <dbReference type="Proteomes" id="UP001054945"/>
    </source>
</evidence>
<sequence>MDYLQPKFCSQHMTNLIHHSSSSSALDFAPFLLPDFNFRLKFPNNYRGLFETEDYLVSRTVGAHWHSSTKGSRSQMSKSFAINY</sequence>
<dbReference type="Proteomes" id="UP001054945">
    <property type="component" value="Unassembled WGS sequence"/>
</dbReference>
<dbReference type="EMBL" id="BPLR01010513">
    <property type="protein sequence ID" value="GIY39805.1"/>
    <property type="molecule type" value="Genomic_DNA"/>
</dbReference>
<protein>
    <submittedName>
        <fullName evidence="1">Uncharacterized protein</fullName>
    </submittedName>
</protein>